<dbReference type="InterPro" id="IPR041577">
    <property type="entry name" value="RT_RNaseH_2"/>
</dbReference>
<feature type="domain" description="Apple" evidence="2">
    <location>
        <begin position="107"/>
        <end position="147"/>
    </location>
</feature>
<dbReference type="EMBL" id="JAEACU010000001">
    <property type="protein sequence ID" value="KAH7546449.1"/>
    <property type="molecule type" value="Genomic_DNA"/>
</dbReference>
<dbReference type="AlphaFoldDB" id="A0A978W3B5"/>
<dbReference type="InterPro" id="IPR043502">
    <property type="entry name" value="DNA/RNA_pol_sf"/>
</dbReference>
<evidence type="ECO:0000259" key="3">
    <source>
        <dbReference type="Pfam" id="PF17919"/>
    </source>
</evidence>
<accession>A0A978W3B5</accession>
<organism evidence="4 5">
    <name type="scientific">Ziziphus jujuba var. spinosa</name>
    <dbReference type="NCBI Taxonomy" id="714518"/>
    <lineage>
        <taxon>Eukaryota</taxon>
        <taxon>Viridiplantae</taxon>
        <taxon>Streptophyta</taxon>
        <taxon>Embryophyta</taxon>
        <taxon>Tracheophyta</taxon>
        <taxon>Spermatophyta</taxon>
        <taxon>Magnoliopsida</taxon>
        <taxon>eudicotyledons</taxon>
        <taxon>Gunneridae</taxon>
        <taxon>Pentapetalae</taxon>
        <taxon>rosids</taxon>
        <taxon>fabids</taxon>
        <taxon>Rosales</taxon>
        <taxon>Rhamnaceae</taxon>
        <taxon>Paliureae</taxon>
        <taxon>Ziziphus</taxon>
    </lineage>
</organism>
<dbReference type="SUPFAM" id="SSF56672">
    <property type="entry name" value="DNA/RNA polymerases"/>
    <property type="match status" value="1"/>
</dbReference>
<dbReference type="PANTHER" id="PTHR34072:SF55">
    <property type="entry name" value="DNA_RNA POLYMERASES SUPERFAMILY PROTEIN"/>
    <property type="match status" value="1"/>
</dbReference>
<dbReference type="PANTHER" id="PTHR34072">
    <property type="entry name" value="ENZYMATIC POLYPROTEIN-RELATED"/>
    <property type="match status" value="1"/>
</dbReference>
<feature type="region of interest" description="Disordered" evidence="1">
    <location>
        <begin position="128"/>
        <end position="154"/>
    </location>
</feature>
<sequence length="154" mass="17009">MSKCKFGVTRVDYLGHVIFDQGFVVDPSKIEAVLPWPTPTSAKEVRGFLEAEESFQRLKKALTSTLVLGLPNFSQPFVIQCDANGSGLGVRIFLNITKAANRKCRQNQCLGLKDCEQICRNDCSCKADASAKRDGTGCKISSGQMQDEPQRRFT</sequence>
<dbReference type="Pfam" id="PF08276">
    <property type="entry name" value="PAN_2"/>
    <property type="match status" value="1"/>
</dbReference>
<proteinExistence type="predicted"/>
<dbReference type="Proteomes" id="UP000813462">
    <property type="component" value="Unassembled WGS sequence"/>
</dbReference>
<feature type="domain" description="Reverse transcriptase/retrotransposon-derived protein RNase H-like" evidence="3">
    <location>
        <begin position="50"/>
        <end position="92"/>
    </location>
</feature>
<name>A0A978W3B5_ZIZJJ</name>
<evidence type="ECO:0000313" key="4">
    <source>
        <dbReference type="EMBL" id="KAH7546449.1"/>
    </source>
</evidence>
<comment type="caution">
    <text evidence="4">The sequence shown here is derived from an EMBL/GenBank/DDBJ whole genome shotgun (WGS) entry which is preliminary data.</text>
</comment>
<evidence type="ECO:0008006" key="6">
    <source>
        <dbReference type="Google" id="ProtNLM"/>
    </source>
</evidence>
<dbReference type="InterPro" id="IPR003609">
    <property type="entry name" value="Pan_app"/>
</dbReference>
<dbReference type="Pfam" id="PF17919">
    <property type="entry name" value="RT_RNaseH_2"/>
    <property type="match status" value="1"/>
</dbReference>
<evidence type="ECO:0000256" key="1">
    <source>
        <dbReference type="SAM" id="MobiDB-lite"/>
    </source>
</evidence>
<protein>
    <recommendedName>
        <fullName evidence="6">Reverse transcriptase/retrotransposon-derived protein RNase H-like domain-containing protein</fullName>
    </recommendedName>
</protein>
<evidence type="ECO:0000313" key="5">
    <source>
        <dbReference type="Proteomes" id="UP000813462"/>
    </source>
</evidence>
<evidence type="ECO:0000259" key="2">
    <source>
        <dbReference type="Pfam" id="PF08276"/>
    </source>
</evidence>
<reference evidence="4" key="1">
    <citation type="journal article" date="2021" name="Front. Plant Sci.">
        <title>Chromosome-Scale Genome Assembly for Chinese Sour Jujube and Insights Into Its Genome Evolution and Domestication Signature.</title>
        <authorList>
            <person name="Shen L.-Y."/>
            <person name="Luo H."/>
            <person name="Wang X.-L."/>
            <person name="Wang X.-M."/>
            <person name="Qiu X.-J."/>
            <person name="Liu H."/>
            <person name="Zhou S.-S."/>
            <person name="Jia K.-H."/>
            <person name="Nie S."/>
            <person name="Bao Y.-T."/>
            <person name="Zhang R.-G."/>
            <person name="Yun Q.-Z."/>
            <person name="Chai Y.-H."/>
            <person name="Lu J.-Y."/>
            <person name="Li Y."/>
            <person name="Zhao S.-W."/>
            <person name="Mao J.-F."/>
            <person name="Jia S.-G."/>
            <person name="Mao Y.-M."/>
        </authorList>
    </citation>
    <scope>NUCLEOTIDE SEQUENCE</scope>
    <source>
        <strain evidence="4">AT0</strain>
        <tissue evidence="4">Leaf</tissue>
    </source>
</reference>
<gene>
    <name evidence="4" type="ORF">FEM48_Zijuj01G0202000</name>
</gene>